<evidence type="ECO:0000256" key="1">
    <source>
        <dbReference type="SAM" id="MobiDB-lite"/>
    </source>
</evidence>
<dbReference type="PROSITE" id="PS00194">
    <property type="entry name" value="THIOREDOXIN_1"/>
    <property type="match status" value="1"/>
</dbReference>
<evidence type="ECO:0000313" key="4">
    <source>
        <dbReference type="Proteomes" id="UP000440578"/>
    </source>
</evidence>
<feature type="compositionally biased region" description="Low complexity" evidence="1">
    <location>
        <begin position="648"/>
        <end position="665"/>
    </location>
</feature>
<dbReference type="InterPro" id="IPR051766">
    <property type="entry name" value="TXND_domain-containing"/>
</dbReference>
<dbReference type="PROSITE" id="PS51352">
    <property type="entry name" value="THIOREDOXIN_2"/>
    <property type="match status" value="1"/>
</dbReference>
<feature type="compositionally biased region" description="Acidic residues" evidence="1">
    <location>
        <begin position="370"/>
        <end position="392"/>
    </location>
</feature>
<evidence type="ECO:0000313" key="3">
    <source>
        <dbReference type="EMBL" id="KAF0287033.1"/>
    </source>
</evidence>
<protein>
    <submittedName>
        <fullName evidence="3">Thioredoxin domain-containing protein 6</fullName>
    </submittedName>
</protein>
<keyword evidence="4" id="KW-1185">Reference proteome</keyword>
<feature type="region of interest" description="Disordered" evidence="1">
    <location>
        <begin position="345"/>
        <end position="408"/>
    </location>
</feature>
<feature type="compositionally biased region" description="Acidic residues" evidence="1">
    <location>
        <begin position="289"/>
        <end position="304"/>
    </location>
</feature>
<dbReference type="PANTHER" id="PTHR46135">
    <property type="entry name" value="NME/NM23 FAMILY MEMBER 8"/>
    <property type="match status" value="1"/>
</dbReference>
<dbReference type="InterPro" id="IPR017937">
    <property type="entry name" value="Thioredoxin_CS"/>
</dbReference>
<feature type="compositionally biased region" description="Acidic residues" evidence="1">
    <location>
        <begin position="255"/>
        <end position="281"/>
    </location>
</feature>
<reference evidence="3 4" key="1">
    <citation type="submission" date="2019-07" db="EMBL/GenBank/DDBJ databases">
        <title>Draft genome assembly of a fouling barnacle, Amphibalanus amphitrite (Darwin, 1854): The first reference genome for Thecostraca.</title>
        <authorList>
            <person name="Kim W."/>
        </authorList>
    </citation>
    <scope>NUCLEOTIDE SEQUENCE [LARGE SCALE GENOMIC DNA]</scope>
    <source>
        <strain evidence="3">SNU_AA5</strain>
        <tissue evidence="3">Soma without cirri and trophi</tissue>
    </source>
</reference>
<dbReference type="PANTHER" id="PTHR46135:SF3">
    <property type="entry name" value="NME_NM23 FAMILY MEMBER 8"/>
    <property type="match status" value="1"/>
</dbReference>
<feature type="region of interest" description="Disordered" evidence="1">
    <location>
        <begin position="218"/>
        <end position="315"/>
    </location>
</feature>
<accession>A0A6A4UYZ7</accession>
<dbReference type="Pfam" id="PF00085">
    <property type="entry name" value="Thioredoxin"/>
    <property type="match status" value="1"/>
</dbReference>
<dbReference type="CDD" id="cd02948">
    <property type="entry name" value="TRX_NDPK"/>
    <property type="match status" value="1"/>
</dbReference>
<dbReference type="InterPro" id="IPR013766">
    <property type="entry name" value="Thioredoxin_domain"/>
</dbReference>
<comment type="caution">
    <text evidence="3">The sequence shown here is derived from an EMBL/GenBank/DDBJ whole genome shotgun (WGS) entry which is preliminary data.</text>
</comment>
<dbReference type="InterPro" id="IPR036249">
    <property type="entry name" value="Thioredoxin-like_sf"/>
</dbReference>
<feature type="domain" description="Thioredoxin" evidence="2">
    <location>
        <begin position="1"/>
        <end position="119"/>
    </location>
</feature>
<feature type="compositionally biased region" description="Low complexity" evidence="1">
    <location>
        <begin position="581"/>
        <end position="594"/>
    </location>
</feature>
<organism evidence="3 4">
    <name type="scientific">Amphibalanus amphitrite</name>
    <name type="common">Striped barnacle</name>
    <name type="synonym">Balanus amphitrite</name>
    <dbReference type="NCBI Taxonomy" id="1232801"/>
    <lineage>
        <taxon>Eukaryota</taxon>
        <taxon>Metazoa</taxon>
        <taxon>Ecdysozoa</taxon>
        <taxon>Arthropoda</taxon>
        <taxon>Crustacea</taxon>
        <taxon>Multicrustacea</taxon>
        <taxon>Cirripedia</taxon>
        <taxon>Thoracica</taxon>
        <taxon>Thoracicalcarea</taxon>
        <taxon>Balanomorpha</taxon>
        <taxon>Balanoidea</taxon>
        <taxon>Balanidae</taxon>
        <taxon>Amphibalaninae</taxon>
        <taxon>Amphibalanus</taxon>
    </lineage>
</organism>
<dbReference type="EMBL" id="VIIS01002216">
    <property type="protein sequence ID" value="KAF0287033.1"/>
    <property type="molecule type" value="Genomic_DNA"/>
</dbReference>
<dbReference type="OrthoDB" id="10263751at2759"/>
<dbReference type="Gene3D" id="3.40.30.10">
    <property type="entry name" value="Glutaredoxin"/>
    <property type="match status" value="1"/>
</dbReference>
<dbReference type="AlphaFoldDB" id="A0A6A4UYZ7"/>
<feature type="compositionally biased region" description="Low complexity" evidence="1">
    <location>
        <begin position="393"/>
        <end position="402"/>
    </location>
</feature>
<gene>
    <name evidence="3" type="primary">NME9_1</name>
    <name evidence="3" type="ORF">FJT64_014512</name>
</gene>
<dbReference type="Proteomes" id="UP000440578">
    <property type="component" value="Unassembled WGS sequence"/>
</dbReference>
<evidence type="ECO:0000259" key="2">
    <source>
        <dbReference type="PROSITE" id="PS51352"/>
    </source>
</evidence>
<feature type="compositionally biased region" description="Acidic residues" evidence="1">
    <location>
        <begin position="621"/>
        <end position="647"/>
    </location>
</feature>
<name>A0A6A4UYZ7_AMPAM</name>
<feature type="region of interest" description="Disordered" evidence="1">
    <location>
        <begin position="572"/>
        <end position="665"/>
    </location>
</feature>
<dbReference type="SUPFAM" id="SSF52833">
    <property type="entry name" value="Thioredoxin-like"/>
    <property type="match status" value="1"/>
</dbReference>
<proteinExistence type="predicted"/>
<sequence length="665" mass="69231">MKIKMARKRDMIQIQTEVSTQEEWEQEIAKPGLTVVDVYPDWCGPCSSMVGMLKKIKFELGDDMLNYVIARSDDIEALETFRNRSEPLWIFFGSGQPVYQLRGAHSPLLARKIVEELEKEKKVLAGEAERSVISLVCDAPAAVQLPPEVVAAGADDDEAAETLNARRLRSEARVARALAPYSVLVVAPAAADRREEILSLLESHGFTIGAEVTKELTEEEVDALVDPPPPPPPPAPAPAAQEEGEGEEREKAAEGEEPAPVDGEDPAPAEGEEPAPAEETEGGSAAAEEAGETEQQEGGEEDPEVAARREAAKEKLKEGECALLALKDSEFSEQNPYRWLTLYLGHAPAPPADSGAEPTVPPPAAGGQQEDGDSPPDTEAAAEPEPEPEADESQPAPEPESALADQLRELLVEAAPAVFSPETVPGQQAALRRYFPELYRAPEPAPAAVSAEPSPPASRQVALAVFAGDREDVAEKLNEAGFAVLHSGVGEMTEEVAGSLVARLEGGESQLPALVATPVLAAAVASDGGAALAAIANLDPLYLSDNPEQAEKDAQLIFSSWGVDIGSLLVDGAGGGGEGGETPADGAETAPEGAADTKTEGGEGETEGGAEEGTGGGETVAEGEGEAEGAEAQDATPEDTPAEEAPAEDAPAVEEAPAAEETPAE</sequence>
<feature type="compositionally biased region" description="Pro residues" evidence="1">
    <location>
        <begin position="226"/>
        <end position="237"/>
    </location>
</feature>
<feature type="compositionally biased region" description="Basic and acidic residues" evidence="1">
    <location>
        <begin position="305"/>
        <end position="315"/>
    </location>
</feature>